<evidence type="ECO:0000256" key="2">
    <source>
        <dbReference type="ARBA" id="ARBA00022704"/>
    </source>
</evidence>
<keyword evidence="2" id="KW-0789">Thiol protease inhibitor</keyword>
<accession>A0AAV3NT02</accession>
<gene>
    <name evidence="5" type="ORF">LIER_42633</name>
</gene>
<protein>
    <recommendedName>
        <fullName evidence="4">Cystatin domain-containing protein</fullName>
    </recommendedName>
</protein>
<dbReference type="InterPro" id="IPR018073">
    <property type="entry name" value="Prot_inh_cystat_CS"/>
</dbReference>
<dbReference type="AlphaFoldDB" id="A0AAV3NT02"/>
<dbReference type="PANTHER" id="PTHR31260:SF28">
    <property type="entry name" value="CYSTATIN DOMAIN PROTEIN"/>
    <property type="match status" value="1"/>
</dbReference>
<feature type="region of interest" description="Disordered" evidence="3">
    <location>
        <begin position="1"/>
        <end position="20"/>
    </location>
</feature>
<reference evidence="5 6" key="1">
    <citation type="submission" date="2024-01" db="EMBL/GenBank/DDBJ databases">
        <title>The complete chloroplast genome sequence of Lithospermum erythrorhizon: insights into the phylogenetic relationship among Boraginaceae species and the maternal lineages of purple gromwells.</title>
        <authorList>
            <person name="Okada T."/>
            <person name="Watanabe K."/>
        </authorList>
    </citation>
    <scope>NUCLEOTIDE SEQUENCE [LARGE SCALE GENOMIC DNA]</scope>
</reference>
<evidence type="ECO:0000313" key="5">
    <source>
        <dbReference type="EMBL" id="GAA0140898.1"/>
    </source>
</evidence>
<dbReference type="InterPro" id="IPR000010">
    <property type="entry name" value="Cystatin_dom"/>
</dbReference>
<dbReference type="SUPFAM" id="SSF54403">
    <property type="entry name" value="Cystatin/monellin"/>
    <property type="match status" value="2"/>
</dbReference>
<sequence length="488" mass="56557">MKKEKLKRTKERKMKSSAKKQKMCLSSTKSAWIACPKYESFWRMGYGPPGGDKMDEAVWKKYFDEMPRGEYHKMMTRVYRGRCNMGKYEGEWDGYRPPDALMFDFNAWKEYVDPMPKNKPMLYQPHYDGDPEIWAKYRKQARESEGFDIDVYPPGGCCGAIQPMFSDTSPVSANTFNILRDCSRIAVDAYNQREGTDYTVNRVVKSCQQAVAGRMYYITFEAINSKDHLQVLQAMVYVPPMNEEKEVIIVRPKAMDGIPSDKYKLSVMIRDWFTPPLAANLWEPYLKQIKESEGFDIDVYLTDGCGIIIPMFNDMRRVTAKTYHMLSNCSRIAVDAYNQWEGTDYSVIRVVKVCQQLVAGKMYFITFEAINSKDHLQVFQAMVYDPMIEANKVLLVRPKAMDGMPSDKRSNMMKDLFVPPRDCHLDAKIWKTYLKQIKESEGFDIDVCISDGGGTIVPVFFDMCCLKTFNRLINYSRNALDAYNHREV</sequence>
<evidence type="ECO:0000313" key="6">
    <source>
        <dbReference type="Proteomes" id="UP001454036"/>
    </source>
</evidence>
<dbReference type="GO" id="GO:0004869">
    <property type="term" value="F:cysteine-type endopeptidase inhibitor activity"/>
    <property type="evidence" value="ECO:0007669"/>
    <property type="project" value="UniProtKB-KW"/>
</dbReference>
<dbReference type="EMBL" id="BAABME010030351">
    <property type="protein sequence ID" value="GAA0140898.1"/>
    <property type="molecule type" value="Genomic_DNA"/>
</dbReference>
<feature type="domain" description="Cystatin" evidence="4">
    <location>
        <begin position="179"/>
        <end position="239"/>
    </location>
</feature>
<dbReference type="PANTHER" id="PTHR31260">
    <property type="entry name" value="CYSTATIN/MONELLIN SUPERFAMILY PROTEIN"/>
    <property type="match status" value="1"/>
</dbReference>
<proteinExistence type="predicted"/>
<evidence type="ECO:0000256" key="1">
    <source>
        <dbReference type="ARBA" id="ARBA00022690"/>
    </source>
</evidence>
<evidence type="ECO:0000259" key="4">
    <source>
        <dbReference type="Pfam" id="PF00031"/>
    </source>
</evidence>
<keyword evidence="6" id="KW-1185">Reference proteome</keyword>
<name>A0AAV3NT02_LITER</name>
<dbReference type="Proteomes" id="UP001454036">
    <property type="component" value="Unassembled WGS sequence"/>
</dbReference>
<organism evidence="5 6">
    <name type="scientific">Lithospermum erythrorhizon</name>
    <name type="common">Purple gromwell</name>
    <name type="synonym">Lithospermum officinale var. erythrorhizon</name>
    <dbReference type="NCBI Taxonomy" id="34254"/>
    <lineage>
        <taxon>Eukaryota</taxon>
        <taxon>Viridiplantae</taxon>
        <taxon>Streptophyta</taxon>
        <taxon>Embryophyta</taxon>
        <taxon>Tracheophyta</taxon>
        <taxon>Spermatophyta</taxon>
        <taxon>Magnoliopsida</taxon>
        <taxon>eudicotyledons</taxon>
        <taxon>Gunneridae</taxon>
        <taxon>Pentapetalae</taxon>
        <taxon>asterids</taxon>
        <taxon>lamiids</taxon>
        <taxon>Boraginales</taxon>
        <taxon>Boraginaceae</taxon>
        <taxon>Boraginoideae</taxon>
        <taxon>Lithospermeae</taxon>
        <taxon>Lithospermum</taxon>
    </lineage>
</organism>
<evidence type="ECO:0000256" key="3">
    <source>
        <dbReference type="SAM" id="MobiDB-lite"/>
    </source>
</evidence>
<comment type="caution">
    <text evidence="5">The sequence shown here is derived from an EMBL/GenBank/DDBJ whole genome shotgun (WGS) entry which is preliminary data.</text>
</comment>
<keyword evidence="1" id="KW-0646">Protease inhibitor</keyword>
<dbReference type="InterPro" id="IPR046350">
    <property type="entry name" value="Cystatin_sf"/>
</dbReference>
<dbReference type="CDD" id="cd00042">
    <property type="entry name" value="CY"/>
    <property type="match status" value="2"/>
</dbReference>
<dbReference type="Pfam" id="PF00031">
    <property type="entry name" value="Cystatin"/>
    <property type="match status" value="2"/>
</dbReference>
<dbReference type="PROSITE" id="PS00287">
    <property type="entry name" value="CYSTATIN"/>
    <property type="match status" value="1"/>
</dbReference>
<dbReference type="InterPro" id="IPR006462">
    <property type="entry name" value="MS5"/>
</dbReference>
<feature type="domain" description="Cystatin" evidence="4">
    <location>
        <begin position="329"/>
        <end position="384"/>
    </location>
</feature>
<dbReference type="Gene3D" id="3.10.450.10">
    <property type="match status" value="2"/>
</dbReference>